<name>A0A5A7NZB7_STRAF</name>
<organism evidence="2 3">
    <name type="scientific">Striga asiatica</name>
    <name type="common">Asiatic witchweed</name>
    <name type="synonym">Buchnera asiatica</name>
    <dbReference type="NCBI Taxonomy" id="4170"/>
    <lineage>
        <taxon>Eukaryota</taxon>
        <taxon>Viridiplantae</taxon>
        <taxon>Streptophyta</taxon>
        <taxon>Embryophyta</taxon>
        <taxon>Tracheophyta</taxon>
        <taxon>Spermatophyta</taxon>
        <taxon>Magnoliopsida</taxon>
        <taxon>eudicotyledons</taxon>
        <taxon>Gunneridae</taxon>
        <taxon>Pentapetalae</taxon>
        <taxon>asterids</taxon>
        <taxon>lamiids</taxon>
        <taxon>Lamiales</taxon>
        <taxon>Orobanchaceae</taxon>
        <taxon>Buchnereae</taxon>
        <taxon>Striga</taxon>
    </lineage>
</organism>
<dbReference type="Proteomes" id="UP000325081">
    <property type="component" value="Unassembled WGS sequence"/>
</dbReference>
<proteinExistence type="predicted"/>
<evidence type="ECO:0000313" key="3">
    <source>
        <dbReference type="Proteomes" id="UP000325081"/>
    </source>
</evidence>
<gene>
    <name evidence="2" type="ORF">STAS_01199</name>
</gene>
<dbReference type="AlphaFoldDB" id="A0A5A7NZB7"/>
<reference evidence="3" key="1">
    <citation type="journal article" date="2019" name="Curr. Biol.">
        <title>Genome Sequence of Striga asiatica Provides Insight into the Evolution of Plant Parasitism.</title>
        <authorList>
            <person name="Yoshida S."/>
            <person name="Kim S."/>
            <person name="Wafula E.K."/>
            <person name="Tanskanen J."/>
            <person name="Kim Y.M."/>
            <person name="Honaas L."/>
            <person name="Yang Z."/>
            <person name="Spallek T."/>
            <person name="Conn C.E."/>
            <person name="Ichihashi Y."/>
            <person name="Cheong K."/>
            <person name="Cui S."/>
            <person name="Der J.P."/>
            <person name="Gundlach H."/>
            <person name="Jiao Y."/>
            <person name="Hori C."/>
            <person name="Ishida J.K."/>
            <person name="Kasahara H."/>
            <person name="Kiba T."/>
            <person name="Kim M.S."/>
            <person name="Koo N."/>
            <person name="Laohavisit A."/>
            <person name="Lee Y.H."/>
            <person name="Lumba S."/>
            <person name="McCourt P."/>
            <person name="Mortimer J.C."/>
            <person name="Mutuku J.M."/>
            <person name="Nomura T."/>
            <person name="Sasaki-Sekimoto Y."/>
            <person name="Seto Y."/>
            <person name="Wang Y."/>
            <person name="Wakatake T."/>
            <person name="Sakakibara H."/>
            <person name="Demura T."/>
            <person name="Yamaguchi S."/>
            <person name="Yoneyama K."/>
            <person name="Manabe R.I."/>
            <person name="Nelson D.C."/>
            <person name="Schulman A.H."/>
            <person name="Timko M.P."/>
            <person name="dePamphilis C.W."/>
            <person name="Choi D."/>
            <person name="Shirasu K."/>
        </authorList>
    </citation>
    <scope>NUCLEOTIDE SEQUENCE [LARGE SCALE GENOMIC DNA]</scope>
    <source>
        <strain evidence="3">cv. UVA1</strain>
    </source>
</reference>
<accession>A0A5A7NZB7</accession>
<comment type="caution">
    <text evidence="2">The sequence shown here is derived from an EMBL/GenBank/DDBJ whole genome shotgun (WGS) entry which is preliminary data.</text>
</comment>
<dbReference type="EMBL" id="BKCP01000336">
    <property type="protein sequence ID" value="GER25608.1"/>
    <property type="molecule type" value="Genomic_DNA"/>
</dbReference>
<evidence type="ECO:0000313" key="2">
    <source>
        <dbReference type="EMBL" id="GER25608.1"/>
    </source>
</evidence>
<evidence type="ECO:0000256" key="1">
    <source>
        <dbReference type="SAM" id="MobiDB-lite"/>
    </source>
</evidence>
<feature type="compositionally biased region" description="Basic residues" evidence="1">
    <location>
        <begin position="134"/>
        <end position="143"/>
    </location>
</feature>
<sequence length="165" mass="18354">MYSSAEALAVRSPRLGEISGLWRPDGHEQGLASTRGFCPRWLERRLLSSGSPNKGSVLEQEVSVSRLQVRENGLQVRENGAEVLLVANGNLWDGRLFAEASLGGRSSRLPGDERRASCDGDEEGSAGVLASPRRWQKLGRRRKKVVDFSRRRWPPANDLKRKGDF</sequence>
<protein>
    <submittedName>
        <fullName evidence="2">Rhodanese-like domain protein</fullName>
    </submittedName>
</protein>
<keyword evidence="3" id="KW-1185">Reference proteome</keyword>
<feature type="region of interest" description="Disordered" evidence="1">
    <location>
        <begin position="107"/>
        <end position="143"/>
    </location>
</feature>